<feature type="compositionally biased region" description="Basic residues" evidence="11">
    <location>
        <begin position="349"/>
        <end position="359"/>
    </location>
</feature>
<organism evidence="13">
    <name type="scientific">Spongospora subterranea</name>
    <dbReference type="NCBI Taxonomy" id="70186"/>
    <lineage>
        <taxon>Eukaryota</taxon>
        <taxon>Sar</taxon>
        <taxon>Rhizaria</taxon>
        <taxon>Endomyxa</taxon>
        <taxon>Phytomyxea</taxon>
        <taxon>Plasmodiophorida</taxon>
        <taxon>Plasmodiophoridae</taxon>
        <taxon>Spongospora</taxon>
    </lineage>
</organism>
<dbReference type="InterPro" id="IPR008271">
    <property type="entry name" value="Ser/Thr_kinase_AS"/>
</dbReference>
<protein>
    <recommendedName>
        <fullName evidence="1">non-specific serine/threonine protein kinase</fullName>
        <ecNumber evidence="1">2.7.11.1</ecNumber>
    </recommendedName>
</protein>
<evidence type="ECO:0000256" key="5">
    <source>
        <dbReference type="ARBA" id="ARBA00022777"/>
    </source>
</evidence>
<keyword evidence="5" id="KW-0418">Kinase</keyword>
<evidence type="ECO:0000256" key="10">
    <source>
        <dbReference type="RuleBase" id="RU000304"/>
    </source>
</evidence>
<dbReference type="GO" id="GO:0005737">
    <property type="term" value="C:cytoplasm"/>
    <property type="evidence" value="ECO:0007669"/>
    <property type="project" value="TreeGrafter"/>
</dbReference>
<evidence type="ECO:0000313" key="13">
    <source>
        <dbReference type="EMBL" id="CRZ02187.1"/>
    </source>
</evidence>
<feature type="compositionally biased region" description="Basic residues" evidence="11">
    <location>
        <begin position="302"/>
        <end position="312"/>
    </location>
</feature>
<keyword evidence="4 9" id="KW-0547">Nucleotide-binding</keyword>
<dbReference type="InterPro" id="IPR011009">
    <property type="entry name" value="Kinase-like_dom_sf"/>
</dbReference>
<evidence type="ECO:0000256" key="3">
    <source>
        <dbReference type="ARBA" id="ARBA00022679"/>
    </source>
</evidence>
<feature type="compositionally biased region" description="Polar residues" evidence="11">
    <location>
        <begin position="398"/>
        <end position="425"/>
    </location>
</feature>
<dbReference type="GO" id="GO:0004674">
    <property type="term" value="F:protein serine/threonine kinase activity"/>
    <property type="evidence" value="ECO:0007669"/>
    <property type="project" value="UniProtKB-KW"/>
</dbReference>
<feature type="compositionally biased region" description="Low complexity" evidence="11">
    <location>
        <begin position="462"/>
        <end position="472"/>
    </location>
</feature>
<dbReference type="PANTHER" id="PTHR22967:SF57">
    <property type="entry name" value="AUXILIN, ISOFORM A-RELATED"/>
    <property type="match status" value="1"/>
</dbReference>
<dbReference type="Gene3D" id="1.10.510.10">
    <property type="entry name" value="Transferase(Phosphotransferase) domain 1"/>
    <property type="match status" value="1"/>
</dbReference>
<keyword evidence="2 10" id="KW-0723">Serine/threonine-protein kinase</keyword>
<name>A0A0H5QKN2_9EUKA</name>
<feature type="compositionally biased region" description="Basic and acidic residues" evidence="11">
    <location>
        <begin position="364"/>
        <end position="376"/>
    </location>
</feature>
<dbReference type="EC" id="2.7.11.1" evidence="1"/>
<keyword evidence="6 9" id="KW-0067">ATP-binding</keyword>
<comment type="similarity">
    <text evidence="10">Belongs to the protein kinase superfamily.</text>
</comment>
<evidence type="ECO:0000256" key="1">
    <source>
        <dbReference type="ARBA" id="ARBA00012513"/>
    </source>
</evidence>
<keyword evidence="3" id="KW-0808">Transferase</keyword>
<dbReference type="AlphaFoldDB" id="A0A0H5QKN2"/>
<evidence type="ECO:0000256" key="6">
    <source>
        <dbReference type="ARBA" id="ARBA00022840"/>
    </source>
</evidence>
<dbReference type="PROSITE" id="PS00107">
    <property type="entry name" value="PROTEIN_KINASE_ATP"/>
    <property type="match status" value="1"/>
</dbReference>
<feature type="region of interest" description="Disordered" evidence="11">
    <location>
        <begin position="299"/>
        <end position="472"/>
    </location>
</feature>
<dbReference type="InterPro" id="IPR000719">
    <property type="entry name" value="Prot_kinase_dom"/>
</dbReference>
<reference evidence="13" key="1">
    <citation type="submission" date="2015-04" db="EMBL/GenBank/DDBJ databases">
        <title>The genome sequence of the plant pathogenic Rhizarian Plasmodiophora brassicae reveals insights in its biotrophic life cycle and the origin of chitin synthesis.</title>
        <authorList>
            <person name="Schwelm A."/>
            <person name="Fogelqvist J."/>
            <person name="Knaust A."/>
            <person name="Julke S."/>
            <person name="Lilja T."/>
            <person name="Dhandapani V."/>
            <person name="Bonilla-Rosso G."/>
            <person name="Karlsson M."/>
            <person name="Shevchenko A."/>
            <person name="Choi S.R."/>
            <person name="Kim H.G."/>
            <person name="Park J.Y."/>
            <person name="Lim Y.P."/>
            <person name="Ludwig-Muller J."/>
            <person name="Dixelius C."/>
        </authorList>
    </citation>
    <scope>NUCLEOTIDE SEQUENCE</scope>
    <source>
        <tissue evidence="13">Potato root galls</tissue>
    </source>
</reference>
<evidence type="ECO:0000256" key="4">
    <source>
        <dbReference type="ARBA" id="ARBA00022741"/>
    </source>
</evidence>
<dbReference type="GO" id="GO:0005524">
    <property type="term" value="F:ATP binding"/>
    <property type="evidence" value="ECO:0007669"/>
    <property type="project" value="UniProtKB-UniRule"/>
</dbReference>
<dbReference type="PANTHER" id="PTHR22967">
    <property type="entry name" value="SERINE/THREONINE PROTEIN KINASE"/>
    <property type="match status" value="1"/>
</dbReference>
<comment type="catalytic activity">
    <reaction evidence="8">
        <text>L-seryl-[protein] + ATP = O-phospho-L-seryl-[protein] + ADP + H(+)</text>
        <dbReference type="Rhea" id="RHEA:17989"/>
        <dbReference type="Rhea" id="RHEA-COMP:9863"/>
        <dbReference type="Rhea" id="RHEA-COMP:11604"/>
        <dbReference type="ChEBI" id="CHEBI:15378"/>
        <dbReference type="ChEBI" id="CHEBI:29999"/>
        <dbReference type="ChEBI" id="CHEBI:30616"/>
        <dbReference type="ChEBI" id="CHEBI:83421"/>
        <dbReference type="ChEBI" id="CHEBI:456216"/>
        <dbReference type="EC" id="2.7.11.1"/>
    </reaction>
</comment>
<accession>A0A0H5QKN2</accession>
<dbReference type="Pfam" id="PF00069">
    <property type="entry name" value="Pkinase"/>
    <property type="match status" value="1"/>
</dbReference>
<dbReference type="SUPFAM" id="SSF56112">
    <property type="entry name" value="Protein kinase-like (PK-like)"/>
    <property type="match status" value="1"/>
</dbReference>
<comment type="catalytic activity">
    <reaction evidence="7">
        <text>L-threonyl-[protein] + ATP = O-phospho-L-threonyl-[protein] + ADP + H(+)</text>
        <dbReference type="Rhea" id="RHEA:46608"/>
        <dbReference type="Rhea" id="RHEA-COMP:11060"/>
        <dbReference type="Rhea" id="RHEA-COMP:11605"/>
        <dbReference type="ChEBI" id="CHEBI:15378"/>
        <dbReference type="ChEBI" id="CHEBI:30013"/>
        <dbReference type="ChEBI" id="CHEBI:30616"/>
        <dbReference type="ChEBI" id="CHEBI:61977"/>
        <dbReference type="ChEBI" id="CHEBI:456216"/>
        <dbReference type="EC" id="2.7.11.1"/>
    </reaction>
</comment>
<evidence type="ECO:0000256" key="8">
    <source>
        <dbReference type="ARBA" id="ARBA00048679"/>
    </source>
</evidence>
<evidence type="ECO:0000259" key="12">
    <source>
        <dbReference type="PROSITE" id="PS50011"/>
    </source>
</evidence>
<dbReference type="PROSITE" id="PS00108">
    <property type="entry name" value="PROTEIN_KINASE_ST"/>
    <property type="match status" value="1"/>
</dbReference>
<sequence length="472" mass="52458">MGNAQTGNVSGVIGAIVEVHGQKFKIEKQLGEGGFAVVFKVIEESTMKPYAMKRILAADSEIARNAEEEISVMKTCASPYIISYKAHSIVKRPRKDGHRSPTEYFVIMEFCPGGTLTKYLDELHGVVLPESQVLSIAVDICKAVRVLHTQPVPICHRDLKLDNILLSREKLWKLCDFGSCTTRVKAYSTKEEITMEEELIQQYTTPSYRAPEMANLWQRRVVGPKADVWAVGCIIFTVAFLKQPFQSGTNSSSVPFPKTSHFTAGFINLLKQIFQEDPDQRPDILTVVDYLEALQRGETPKVKKVNKSKKAVKPLPVQTKSKEENSSSDSETDSSESDSSQEKEVNRNKNNKGKAKKPVSKPSKPVEETDSSRNSESDDIPAPAREKSSGARKKGDSVGSTWSATSGSMLNQATFGTITPSPQQRQAHKQEDLLKSFDPMMQFNLPQSSYAQSSSDQKKSDLSNSNNDWVHF</sequence>
<dbReference type="SMART" id="SM00220">
    <property type="entry name" value="S_TKc"/>
    <property type="match status" value="1"/>
</dbReference>
<evidence type="ECO:0000256" key="2">
    <source>
        <dbReference type="ARBA" id="ARBA00022527"/>
    </source>
</evidence>
<dbReference type="InterPro" id="IPR017441">
    <property type="entry name" value="Protein_kinase_ATP_BS"/>
</dbReference>
<feature type="binding site" evidence="9">
    <location>
        <position position="53"/>
    </location>
    <ligand>
        <name>ATP</name>
        <dbReference type="ChEBI" id="CHEBI:30616"/>
    </ligand>
</feature>
<proteinExistence type="inferred from homology"/>
<dbReference type="PROSITE" id="PS50011">
    <property type="entry name" value="PROTEIN_KINASE_DOM"/>
    <property type="match status" value="1"/>
</dbReference>
<evidence type="ECO:0000256" key="7">
    <source>
        <dbReference type="ARBA" id="ARBA00047899"/>
    </source>
</evidence>
<evidence type="ECO:0000256" key="11">
    <source>
        <dbReference type="SAM" id="MobiDB-lite"/>
    </source>
</evidence>
<feature type="domain" description="Protein kinase" evidence="12">
    <location>
        <begin position="24"/>
        <end position="294"/>
    </location>
</feature>
<dbReference type="EMBL" id="HACM01001745">
    <property type="protein sequence ID" value="CRZ02187.1"/>
    <property type="molecule type" value="Transcribed_RNA"/>
</dbReference>
<evidence type="ECO:0000256" key="9">
    <source>
        <dbReference type="PROSITE-ProRule" id="PRU10141"/>
    </source>
</evidence>
<feature type="compositionally biased region" description="Basic and acidic residues" evidence="11">
    <location>
        <begin position="384"/>
        <end position="396"/>
    </location>
</feature>